<reference evidence="3" key="2">
    <citation type="journal article" date="2016" name="Int. J. Syst. Evol. Microbiol.">
        <title>Caldimicrobium thiodismutans sp. nov., a sulfur-disproportionating bacterium isolated from a hot spring.</title>
        <authorList>
            <person name="Kojima H."/>
            <person name="Umezawa K."/>
            <person name="Fukui M."/>
        </authorList>
    </citation>
    <scope>NUCLEOTIDE SEQUENCE [LARGE SCALE GENOMIC DNA]</scope>
    <source>
        <strain evidence="3">TF1</strain>
    </source>
</reference>
<dbReference type="Pfam" id="PF04754">
    <property type="entry name" value="Transposase_31"/>
    <property type="match status" value="1"/>
</dbReference>
<evidence type="ECO:0000313" key="2">
    <source>
        <dbReference type="EMBL" id="BAU23451.1"/>
    </source>
</evidence>
<dbReference type="Proteomes" id="UP000068196">
    <property type="component" value="Chromosome"/>
</dbReference>
<proteinExistence type="predicted"/>
<sequence>MPVLPLVFYEGDKPWGYPERIEKIFSVPEGLKGELFRLHVVDLKRSEEEKFYQQGIEQGIQQGDISWG</sequence>
<dbReference type="AlphaFoldDB" id="A0A0U4W2Y7"/>
<feature type="domain" description="Transposase (putative) YhgA-like" evidence="1">
    <location>
        <begin position="3"/>
        <end position="54"/>
    </location>
</feature>
<keyword evidence="3" id="KW-1185">Reference proteome</keyword>
<dbReference type="EMBL" id="AP014945">
    <property type="protein sequence ID" value="BAU23451.1"/>
    <property type="molecule type" value="Genomic_DNA"/>
</dbReference>
<evidence type="ECO:0000313" key="3">
    <source>
        <dbReference type="Proteomes" id="UP000068196"/>
    </source>
</evidence>
<name>A0A0U4W2Y7_9BACT</name>
<evidence type="ECO:0000259" key="1">
    <source>
        <dbReference type="Pfam" id="PF04754"/>
    </source>
</evidence>
<accession>A0A0U4W2Y7</accession>
<protein>
    <recommendedName>
        <fullName evidence="1">Transposase (putative) YhgA-like domain-containing protein</fullName>
    </recommendedName>
</protein>
<organism evidence="2 3">
    <name type="scientific">Caldimicrobium thiodismutans</name>
    <dbReference type="NCBI Taxonomy" id="1653476"/>
    <lineage>
        <taxon>Bacteria</taxon>
        <taxon>Pseudomonadati</taxon>
        <taxon>Thermodesulfobacteriota</taxon>
        <taxon>Thermodesulfobacteria</taxon>
        <taxon>Thermodesulfobacteriales</taxon>
        <taxon>Thermodesulfobacteriaceae</taxon>
        <taxon>Caldimicrobium</taxon>
    </lineage>
</organism>
<dbReference type="InterPro" id="IPR006842">
    <property type="entry name" value="Transposase_31"/>
</dbReference>
<reference evidence="2 3" key="1">
    <citation type="journal article" date="2016" name="Int. J. Syst. Evol. Microbiol.">
        <title>Caldimicrobium thiodismutans sp. nov., a sulfur-disproportionating bacterium isolated from a hot spring, and emended description of the genus Caldimicrobium.</title>
        <authorList>
            <person name="Kojima H."/>
            <person name="Umezawa K."/>
            <person name="Fukui M."/>
        </authorList>
    </citation>
    <scope>NUCLEOTIDE SEQUENCE [LARGE SCALE GENOMIC DNA]</scope>
    <source>
        <strain evidence="2 3">TF1</strain>
    </source>
</reference>
<dbReference type="KEGG" id="cthi:THC_1071"/>
<gene>
    <name evidence="2" type="ORF">THC_1071</name>
</gene>